<name>A0A2P6VBJ6_9CHLO</name>
<dbReference type="EMBL" id="LHPF02000014">
    <property type="protein sequence ID" value="PSC71448.1"/>
    <property type="molecule type" value="Genomic_DNA"/>
</dbReference>
<dbReference type="InterPro" id="IPR032675">
    <property type="entry name" value="LRR_dom_sf"/>
</dbReference>
<dbReference type="AlphaFoldDB" id="A0A2P6VBJ6"/>
<dbReference type="Gene3D" id="3.80.10.10">
    <property type="entry name" value="Ribonuclease Inhibitor"/>
    <property type="match status" value="1"/>
</dbReference>
<keyword evidence="3" id="KW-1185">Reference proteome</keyword>
<dbReference type="PANTHER" id="PTHR47186:SF3">
    <property type="entry name" value="OS09G0267800 PROTEIN"/>
    <property type="match status" value="1"/>
</dbReference>
<evidence type="ECO:0000256" key="1">
    <source>
        <dbReference type="ARBA" id="ARBA00004430"/>
    </source>
</evidence>
<gene>
    <name evidence="2" type="ORF">C2E20_5200</name>
</gene>
<evidence type="ECO:0000313" key="3">
    <source>
        <dbReference type="Proteomes" id="UP000239649"/>
    </source>
</evidence>
<keyword evidence="2" id="KW-0675">Receptor</keyword>
<dbReference type="SUPFAM" id="SSF52047">
    <property type="entry name" value="RNI-like"/>
    <property type="match status" value="1"/>
</dbReference>
<organism evidence="2 3">
    <name type="scientific">Micractinium conductrix</name>
    <dbReference type="NCBI Taxonomy" id="554055"/>
    <lineage>
        <taxon>Eukaryota</taxon>
        <taxon>Viridiplantae</taxon>
        <taxon>Chlorophyta</taxon>
        <taxon>core chlorophytes</taxon>
        <taxon>Trebouxiophyceae</taxon>
        <taxon>Chlorellales</taxon>
        <taxon>Chlorellaceae</taxon>
        <taxon>Chlorella clade</taxon>
        <taxon>Micractinium</taxon>
    </lineage>
</organism>
<comment type="caution">
    <text evidence="2">The sequence shown here is derived from an EMBL/GenBank/DDBJ whole genome shotgun (WGS) entry which is preliminary data.</text>
</comment>
<accession>A0A2P6VBJ6</accession>
<reference evidence="2 3" key="1">
    <citation type="journal article" date="2018" name="Plant J.">
        <title>Genome sequences of Chlorella sorokiniana UTEX 1602 and Micractinium conductrix SAG 241.80: implications to maltose excretion by a green alga.</title>
        <authorList>
            <person name="Arriola M.B."/>
            <person name="Velmurugan N."/>
            <person name="Zhang Y."/>
            <person name="Plunkett M.H."/>
            <person name="Hondzo H."/>
            <person name="Barney B.M."/>
        </authorList>
    </citation>
    <scope>NUCLEOTIDE SEQUENCE [LARGE SCALE GENOMIC DNA]</scope>
    <source>
        <strain evidence="2 3">SAG 241.80</strain>
    </source>
</reference>
<evidence type="ECO:0000313" key="2">
    <source>
        <dbReference type="EMBL" id="PSC71448.1"/>
    </source>
</evidence>
<dbReference type="GO" id="GO:0005930">
    <property type="term" value="C:axoneme"/>
    <property type="evidence" value="ECO:0007669"/>
    <property type="project" value="UniProtKB-SubCell"/>
</dbReference>
<dbReference type="PANTHER" id="PTHR47186">
    <property type="entry name" value="LEUCINE-RICH REPEAT-CONTAINING PROTEIN 57"/>
    <property type="match status" value="1"/>
</dbReference>
<sequence length="760" mass="83311">MAAPAPLALPGGQGWAHGWAALPWELMEAVAERLAGRERQPLMAACRSWFSALLGSPAVGPAAVLRCPPPVVVQVEVEDPFARRQWCCLEDVQDEVELARCTDPAAQLQLVQRAATLGRHCPLVQRVRLEGGEEAQPTLALSVVLLLPKLRTLVLDHRQGQRLKWAVDGGHDRKQLTEVMQLPDSTAAALGLATRLTRLELRLEWSDDVAVLCPPALRELSFYAMREEEEAEYFSWDGGEDDEITSLEGLRCLTRLELSERAVLPARQQRWRQPPRLTSLELRVRWDENAAALCRSLPALQELSLHLYACTGEEPAQAAATLQGLPRLTGAVLAIHAHWGTEEDEAEGGADYPDTDGYDHWVRPPPLAALTALTSLEIVGCASLPPDWHQLRQLKQLAVDVDWESEHSLGPPLAGADSLSLLCSLTRLELASSMPALQRFTSLEALHITGNGAEVLWQDAAAPAVLPKLRALVLDHRQRQRLKWAVPGSDLSKRLTKVTRLPASAAAAFAPATRLTHLELRLKGSGNVPALCCNLPALQELSSSGRALPGRRCLQSWWRGWPGLWAARAGWLSWPLAEAGALLLLPAGIREVQLACPCAAPLLTAVQRFASLEALRIAGNGAEEMWQDAAAPAVLPKLRTLVLDYRLRLKWSDDVAVLSRGLAALEELRRLAVTNGRYWLLGIRNNPWPGFDWSGAASLAALHCLTRVELANHAWLPEPALLATTPALAEVHAPEGWAAQDRAVWPVELRRLRPDVNVEL</sequence>
<proteinExistence type="predicted"/>
<comment type="subcellular location">
    <subcellularLocation>
        <location evidence="1">Cytoplasm</location>
        <location evidence="1">Cytoskeleton</location>
        <location evidence="1">Cilium axoneme</location>
    </subcellularLocation>
</comment>
<protein>
    <submittedName>
        <fullName evidence="2">Phytosulfokine receptor 1</fullName>
    </submittedName>
</protein>
<dbReference type="Proteomes" id="UP000239649">
    <property type="component" value="Unassembled WGS sequence"/>
</dbReference>